<reference evidence="1" key="1">
    <citation type="journal article" date="2015" name="Nature">
        <title>Complex archaea that bridge the gap between prokaryotes and eukaryotes.</title>
        <authorList>
            <person name="Spang A."/>
            <person name="Saw J.H."/>
            <person name="Jorgensen S.L."/>
            <person name="Zaremba-Niedzwiedzka K."/>
            <person name="Martijn J."/>
            <person name="Lind A.E."/>
            <person name="van Eijk R."/>
            <person name="Schleper C."/>
            <person name="Guy L."/>
            <person name="Ettema T.J."/>
        </authorList>
    </citation>
    <scope>NUCLEOTIDE SEQUENCE</scope>
</reference>
<gene>
    <name evidence="1" type="ORF">LCGC14_2030090</name>
</gene>
<comment type="caution">
    <text evidence="1">The sequence shown here is derived from an EMBL/GenBank/DDBJ whole genome shotgun (WGS) entry which is preliminary data.</text>
</comment>
<dbReference type="EMBL" id="LAZR01023613">
    <property type="protein sequence ID" value="KKL77919.1"/>
    <property type="molecule type" value="Genomic_DNA"/>
</dbReference>
<dbReference type="AlphaFoldDB" id="A0A0F9EV52"/>
<evidence type="ECO:0000313" key="1">
    <source>
        <dbReference type="EMBL" id="KKL77919.1"/>
    </source>
</evidence>
<organism evidence="1">
    <name type="scientific">marine sediment metagenome</name>
    <dbReference type="NCBI Taxonomy" id="412755"/>
    <lineage>
        <taxon>unclassified sequences</taxon>
        <taxon>metagenomes</taxon>
        <taxon>ecological metagenomes</taxon>
    </lineage>
</organism>
<protein>
    <submittedName>
        <fullName evidence="1">Uncharacterized protein</fullName>
    </submittedName>
</protein>
<sequence length="150" mass="16802">MTRLERWAFIFAVWLCVAMLAVAFFGGMAAGQEQSFEIKVCPGSTCDLPLVIPRVVDIPWSSPYSIGEEKQISAWARSCWENGGLWHDNIGCVYSMDAFEKAFAPKDLIDESSQKSIPNGRVIKAPGTPGYLRFHEHLGGVHHWHLIPDR</sequence>
<proteinExistence type="predicted"/>
<accession>A0A0F9EV52</accession>
<name>A0A0F9EV52_9ZZZZ</name>